<dbReference type="InterPro" id="IPR007891">
    <property type="entry name" value="CHASE3"/>
</dbReference>
<dbReference type="CDD" id="cd19410">
    <property type="entry name" value="HK9-like_sensor"/>
    <property type="match status" value="1"/>
</dbReference>
<dbReference type="Gene3D" id="3.60.40.10">
    <property type="entry name" value="PPM-type phosphatase domain"/>
    <property type="match status" value="1"/>
</dbReference>
<dbReference type="SUPFAM" id="SSF81606">
    <property type="entry name" value="PP2C-like"/>
    <property type="match status" value="1"/>
</dbReference>
<name>A0A542ZJ82_9MICO</name>
<dbReference type="SMART" id="SM00304">
    <property type="entry name" value="HAMP"/>
    <property type="match status" value="1"/>
</dbReference>
<accession>A0A542ZJ82</accession>
<dbReference type="EMBL" id="VFOQ01000001">
    <property type="protein sequence ID" value="TQL60417.1"/>
    <property type="molecule type" value="Genomic_DNA"/>
</dbReference>
<dbReference type="OrthoDB" id="9151676at2"/>
<evidence type="ECO:0000313" key="6">
    <source>
        <dbReference type="EMBL" id="TQL60417.1"/>
    </source>
</evidence>
<dbReference type="Pfam" id="PF07228">
    <property type="entry name" value="SpoIIE"/>
    <property type="match status" value="1"/>
</dbReference>
<dbReference type="InterPro" id="IPR001932">
    <property type="entry name" value="PPM-type_phosphatase-like_dom"/>
</dbReference>
<proteinExistence type="predicted"/>
<sequence>MGHSPHRGMGTAAQPSLHRRVLVAACVLALLLAGTALAVGAALRRVEAQQDLVRQRLQPGSEQVRSLLADVVDQETGQRGYVITGDPTFLEPYKLGQTAGETRIASLRRTFDADPGVLRVVDQVEADLAQWHHLGADPEIAAARAGDPARARALIAQGRGKAAFDALRSHLADLQTRIDSLHAGATRSVQEANAVLARTITASAGLLVLLVLWTGLLLRLWVLRPIEALRASMRRVAEGHLDEPVEALGPPEVAAIGTDAESMRRRILDEVDAARAAGAALAQHSPVVAGLRAELAARTGGTLPGVTLAGALRPAEGVLAGDWWDAVRRPDGTVVVLLADVSGHGADAGLVAARFKHRLTALLDTRLELDEVFATAAEDLGGDDERFLSCLVIAVDPLTGTLGWINAGHPPAVIVQRHRTGLEARELGPTGPLLSSVSSGWQVEHTTMEPTELLLAFTDGVSEARRGHEAGSAEFGTDGVLATLGGLGAWSPERAVAEILEAVRQHADNWHRDDVTVVALTLDGRPAAPGHPVAVPVTAQTGVAPAY</sequence>
<dbReference type="GO" id="GO:0007165">
    <property type="term" value="P:signal transduction"/>
    <property type="evidence" value="ECO:0007669"/>
    <property type="project" value="InterPro"/>
</dbReference>
<dbReference type="RefSeq" id="WP_141788318.1">
    <property type="nucleotide sequence ID" value="NZ_BAAAKX010000021.1"/>
</dbReference>
<dbReference type="Gene3D" id="6.10.340.10">
    <property type="match status" value="1"/>
</dbReference>
<evidence type="ECO:0000256" key="3">
    <source>
        <dbReference type="ARBA" id="ARBA00022989"/>
    </source>
</evidence>
<keyword evidence="4" id="KW-0472">Membrane</keyword>
<evidence type="ECO:0000256" key="2">
    <source>
        <dbReference type="ARBA" id="ARBA00022801"/>
    </source>
</evidence>
<dbReference type="InterPro" id="IPR052016">
    <property type="entry name" value="Bact_Sigma-Reg"/>
</dbReference>
<dbReference type="PROSITE" id="PS50885">
    <property type="entry name" value="HAMP"/>
    <property type="match status" value="1"/>
</dbReference>
<dbReference type="SMART" id="SM00331">
    <property type="entry name" value="PP2C_SIG"/>
    <property type="match status" value="1"/>
</dbReference>
<protein>
    <submittedName>
        <fullName evidence="6">Serine phosphatase RsbU (Regulator of sigma subunit)</fullName>
    </submittedName>
</protein>
<dbReference type="Proteomes" id="UP000319514">
    <property type="component" value="Unassembled WGS sequence"/>
</dbReference>
<dbReference type="InterPro" id="IPR036457">
    <property type="entry name" value="PPM-type-like_dom_sf"/>
</dbReference>
<reference evidence="6 7" key="1">
    <citation type="submission" date="2019-06" db="EMBL/GenBank/DDBJ databases">
        <title>Sequencing the genomes of 1000 actinobacteria strains.</title>
        <authorList>
            <person name="Klenk H.-P."/>
        </authorList>
    </citation>
    <scope>NUCLEOTIDE SEQUENCE [LARGE SCALE GENOMIC DNA]</scope>
    <source>
        <strain evidence="6 7">DSM 18082</strain>
    </source>
</reference>
<dbReference type="Pfam" id="PF05227">
    <property type="entry name" value="CHASE3"/>
    <property type="match status" value="1"/>
</dbReference>
<evidence type="ECO:0000256" key="1">
    <source>
        <dbReference type="ARBA" id="ARBA00022692"/>
    </source>
</evidence>
<feature type="transmembrane region" description="Helical" evidence="4">
    <location>
        <begin position="200"/>
        <end position="222"/>
    </location>
</feature>
<dbReference type="AlphaFoldDB" id="A0A542ZJ82"/>
<keyword evidence="2" id="KW-0378">Hydrolase</keyword>
<dbReference type="GO" id="GO:0016020">
    <property type="term" value="C:membrane"/>
    <property type="evidence" value="ECO:0007669"/>
    <property type="project" value="InterPro"/>
</dbReference>
<dbReference type="Pfam" id="PF00672">
    <property type="entry name" value="HAMP"/>
    <property type="match status" value="1"/>
</dbReference>
<keyword evidence="3 4" id="KW-1133">Transmembrane helix</keyword>
<dbReference type="InterPro" id="IPR003660">
    <property type="entry name" value="HAMP_dom"/>
</dbReference>
<organism evidence="6 7">
    <name type="scientific">Oryzihumus leptocrescens</name>
    <dbReference type="NCBI Taxonomy" id="297536"/>
    <lineage>
        <taxon>Bacteria</taxon>
        <taxon>Bacillati</taxon>
        <taxon>Actinomycetota</taxon>
        <taxon>Actinomycetes</taxon>
        <taxon>Micrococcales</taxon>
        <taxon>Intrasporangiaceae</taxon>
        <taxon>Oryzihumus</taxon>
    </lineage>
</organism>
<keyword evidence="1 4" id="KW-0812">Transmembrane</keyword>
<dbReference type="GO" id="GO:0016791">
    <property type="term" value="F:phosphatase activity"/>
    <property type="evidence" value="ECO:0007669"/>
    <property type="project" value="TreeGrafter"/>
</dbReference>
<keyword evidence="7" id="KW-1185">Reference proteome</keyword>
<dbReference type="PANTHER" id="PTHR43156">
    <property type="entry name" value="STAGE II SPORULATION PROTEIN E-RELATED"/>
    <property type="match status" value="1"/>
</dbReference>
<dbReference type="CDD" id="cd06225">
    <property type="entry name" value="HAMP"/>
    <property type="match status" value="1"/>
</dbReference>
<evidence type="ECO:0000313" key="7">
    <source>
        <dbReference type="Proteomes" id="UP000319514"/>
    </source>
</evidence>
<comment type="caution">
    <text evidence="6">The sequence shown here is derived from an EMBL/GenBank/DDBJ whole genome shotgun (WGS) entry which is preliminary data.</text>
</comment>
<dbReference type="PANTHER" id="PTHR43156:SF2">
    <property type="entry name" value="STAGE II SPORULATION PROTEIN E"/>
    <property type="match status" value="1"/>
</dbReference>
<gene>
    <name evidence="6" type="ORF">FB474_1805</name>
</gene>
<feature type="domain" description="HAMP" evidence="5">
    <location>
        <begin position="220"/>
        <end position="272"/>
    </location>
</feature>
<evidence type="ECO:0000256" key="4">
    <source>
        <dbReference type="SAM" id="Phobius"/>
    </source>
</evidence>
<evidence type="ECO:0000259" key="5">
    <source>
        <dbReference type="PROSITE" id="PS50885"/>
    </source>
</evidence>